<name>A0A2K2DPP8_BRADI</name>
<gene>
    <name evidence="1" type="ORF">BRADI_1g46547v3</name>
</gene>
<dbReference type="PANTHER" id="PTHR33108:SF76">
    <property type="entry name" value="OS06G0199402 PROTEIN"/>
    <property type="match status" value="1"/>
</dbReference>
<dbReference type="Gramene" id="PNT76266">
    <property type="protein sequence ID" value="PNT76266"/>
    <property type="gene ID" value="BRADI_1g46547v3"/>
</dbReference>
<evidence type="ECO:0000313" key="2">
    <source>
        <dbReference type="EnsemblPlants" id="PNT76266"/>
    </source>
</evidence>
<reference evidence="1 2" key="1">
    <citation type="journal article" date="2010" name="Nature">
        <title>Genome sequencing and analysis of the model grass Brachypodium distachyon.</title>
        <authorList>
            <consortium name="International Brachypodium Initiative"/>
        </authorList>
    </citation>
    <scope>NUCLEOTIDE SEQUENCE [LARGE SCALE GENOMIC DNA]</scope>
    <source>
        <strain evidence="1 2">Bd21</strain>
    </source>
</reference>
<sequence length="208" mass="22936">MTWPALHGVCRLRINGFGGYRLDAHRLSVQTVDGKPTWRRKRAKRRARRSTEMTAAAKGADTVFVSPSEQSRIRSRKQQQQRAAAAAPSVPSSYAVWEKERTARCDCCGFTEECTPAYIAAVRAQYLGRWVCGLCAEAVRDEVRRGAGITTAEALDRQRAFARAARWAPGRAAEDLVAAVSRLLRRCLHSPPASPAQGRRKAADAEDA</sequence>
<dbReference type="FunCoup" id="A0A2K2DPP8">
    <property type="interactions" value="815"/>
</dbReference>
<proteinExistence type="predicted"/>
<accession>A0A2K2DPP8</accession>
<dbReference type="OrthoDB" id="1911663at2759"/>
<reference evidence="1" key="2">
    <citation type="submission" date="2017-06" db="EMBL/GenBank/DDBJ databases">
        <title>WGS assembly of Brachypodium distachyon.</title>
        <authorList>
            <consortium name="The International Brachypodium Initiative"/>
            <person name="Lucas S."/>
            <person name="Harmon-Smith M."/>
            <person name="Lail K."/>
            <person name="Tice H."/>
            <person name="Grimwood J."/>
            <person name="Bruce D."/>
            <person name="Barry K."/>
            <person name="Shu S."/>
            <person name="Lindquist E."/>
            <person name="Wang M."/>
            <person name="Pitluck S."/>
            <person name="Vogel J.P."/>
            <person name="Garvin D.F."/>
            <person name="Mockler T.C."/>
            <person name="Schmutz J."/>
            <person name="Rokhsar D."/>
            <person name="Bevan M.W."/>
        </authorList>
    </citation>
    <scope>NUCLEOTIDE SEQUENCE</scope>
    <source>
        <strain evidence="1">Bd21</strain>
    </source>
</reference>
<protein>
    <recommendedName>
        <fullName evidence="4">DUF1677 family protein</fullName>
    </recommendedName>
</protein>
<organism evidence="1">
    <name type="scientific">Brachypodium distachyon</name>
    <name type="common">Purple false brome</name>
    <name type="synonym">Trachynia distachya</name>
    <dbReference type="NCBI Taxonomy" id="15368"/>
    <lineage>
        <taxon>Eukaryota</taxon>
        <taxon>Viridiplantae</taxon>
        <taxon>Streptophyta</taxon>
        <taxon>Embryophyta</taxon>
        <taxon>Tracheophyta</taxon>
        <taxon>Spermatophyta</taxon>
        <taxon>Magnoliopsida</taxon>
        <taxon>Liliopsida</taxon>
        <taxon>Poales</taxon>
        <taxon>Poaceae</taxon>
        <taxon>BOP clade</taxon>
        <taxon>Pooideae</taxon>
        <taxon>Stipodae</taxon>
        <taxon>Brachypodieae</taxon>
        <taxon>Brachypodium</taxon>
    </lineage>
</organism>
<dbReference type="InterPro" id="IPR012876">
    <property type="entry name" value="DUF1677_pln"/>
</dbReference>
<dbReference type="InParanoid" id="A0A2K2DPP8"/>
<dbReference type="AlphaFoldDB" id="A0A2K2DPP8"/>
<reference evidence="2" key="3">
    <citation type="submission" date="2018-08" db="UniProtKB">
        <authorList>
            <consortium name="EnsemblPlants"/>
        </authorList>
    </citation>
    <scope>IDENTIFICATION</scope>
    <source>
        <strain evidence="2">cv. Bd21</strain>
    </source>
</reference>
<evidence type="ECO:0000313" key="1">
    <source>
        <dbReference type="EMBL" id="PNT76266.1"/>
    </source>
</evidence>
<dbReference type="STRING" id="15368.A0A2K2DPP8"/>
<evidence type="ECO:0008006" key="4">
    <source>
        <dbReference type="Google" id="ProtNLM"/>
    </source>
</evidence>
<dbReference type="EMBL" id="CM000880">
    <property type="protein sequence ID" value="PNT76266.1"/>
    <property type="molecule type" value="Genomic_DNA"/>
</dbReference>
<evidence type="ECO:0000313" key="3">
    <source>
        <dbReference type="Proteomes" id="UP000008810"/>
    </source>
</evidence>
<dbReference type="Pfam" id="PF07911">
    <property type="entry name" value="DUF1677"/>
    <property type="match status" value="1"/>
</dbReference>
<dbReference type="EnsemblPlants" id="PNT76266">
    <property type="protein sequence ID" value="PNT76266"/>
    <property type="gene ID" value="BRADI_1g46547v3"/>
</dbReference>
<dbReference type="Proteomes" id="UP000008810">
    <property type="component" value="Chromosome 1"/>
</dbReference>
<keyword evidence="3" id="KW-1185">Reference proteome</keyword>
<dbReference type="PANTHER" id="PTHR33108">
    <property type="entry name" value="OS01G0745000 PROTEIN"/>
    <property type="match status" value="1"/>
</dbReference>